<feature type="compositionally biased region" description="Basic and acidic residues" evidence="11">
    <location>
        <begin position="535"/>
        <end position="552"/>
    </location>
</feature>
<dbReference type="Gene3D" id="1.10.1410.10">
    <property type="match status" value="1"/>
</dbReference>
<feature type="domain" description="PAP-associated" evidence="12">
    <location>
        <begin position="280"/>
        <end position="341"/>
    </location>
</feature>
<dbReference type="CDD" id="cd05402">
    <property type="entry name" value="NT_PAP_TUTase"/>
    <property type="match status" value="1"/>
</dbReference>
<dbReference type="AlphaFoldDB" id="A0A2G8RWQ3"/>
<dbReference type="EC" id="2.7.7.19" evidence="5"/>
<feature type="region of interest" description="Disordered" evidence="11">
    <location>
        <begin position="483"/>
        <end position="502"/>
    </location>
</feature>
<feature type="coiled-coil region" evidence="10">
    <location>
        <begin position="561"/>
        <end position="588"/>
    </location>
</feature>
<feature type="region of interest" description="Disordered" evidence="11">
    <location>
        <begin position="981"/>
        <end position="1042"/>
    </location>
</feature>
<dbReference type="Pfam" id="PF22600">
    <property type="entry name" value="MTPAP-like_central"/>
    <property type="match status" value="1"/>
</dbReference>
<evidence type="ECO:0000259" key="13">
    <source>
        <dbReference type="Pfam" id="PF22600"/>
    </source>
</evidence>
<comment type="similarity">
    <text evidence="4">Belongs to the DNA polymerase type-B-like family.</text>
</comment>
<protein>
    <recommendedName>
        <fullName evidence="5">polynucleotide adenylyltransferase</fullName>
        <ecNumber evidence="5">2.7.7.19</ecNumber>
    </recommendedName>
</protein>
<feature type="compositionally biased region" description="Polar residues" evidence="11">
    <location>
        <begin position="746"/>
        <end position="757"/>
    </location>
</feature>
<evidence type="ECO:0000256" key="4">
    <source>
        <dbReference type="ARBA" id="ARBA00008593"/>
    </source>
</evidence>
<feature type="region of interest" description="Disordered" evidence="11">
    <location>
        <begin position="515"/>
        <end position="552"/>
    </location>
</feature>
<feature type="domain" description="Poly(A) RNA polymerase mitochondrial-like central palm" evidence="13">
    <location>
        <begin position="48"/>
        <end position="182"/>
    </location>
</feature>
<sequence>MATTFAPSPLTSTQSTSRQPFLTPNSPSQQQRRLVSRQRFVQDFSQCLFEFVVQLLPTTEEMAVKEDVRKLLERLIRTIEPDSRLLSFGSSANGFSLKNSDMDLCCLIDSGERLNAADLVTMVGDLLERETKFHVKPLPHARIPIVKLSLDPSSALPFGIACDIGFENRLALENTRLLMCYASVDPARVRTMVLFLKVWSKRRKINSPYKGTLSSYGYVLLVIYFLVHVKNPPVLPNLQQMPPLRPISEEESHLNGYNIWFFDDIELLRQRWKSSNTDTVAELLIDFFKFYSRDFAYNTGVASIRAGLLKKEEKGWQTEQSDFGTSRERNRLCIEDPFETNFNVARCVTKDGLYTIRGEFMRASRILQMRPDRAILALAQLCEERKDETLGPPPPQARSSFAPPRLNSIPPQTPYTVGSSPMRSNEVPVPVPEDVTSRKLSQTSSPVSPVASSPNDSPCGLFASAKGLPLRLPADKLDHMAPIRSKWTSPPPPEAPEEDRSAFDDRLDQGLALATASARPHLRDHSYASSNNSETHTDDERQSIAESDDLRSVRSFTEEGAIHYSREYRERERQLASLQAQQQALQQRLQQQYGIDPSLSGLTGVLPLNSRMEGGVDVKMISRLRGRPAARAGQQPASPSQASSGGHATAGDRTEGFTPPPRMDTPRRSMSFPVRNPNRFSLPTIPVVIPNHRAAYQTHLSPTIGQTAPRYILQAAAEAQAQAQVNVFYEAMPAHERNLHRAMAGQSPQMSFGSPQTLYDHLNTYAGESSGSQSRSESRSGSPSRSRPDLQRDSPVMVRRGTSTSTHEVEQPVAGPSRLLMDVPAAPSQLTEHARSERTYSHHHTHSNATVTAPTPPANVHTFPSSVSATVPITLPVSMGSTLGPRHSHSHSRSRSPPYLPTQRNPPYPYQTTYPSPRMGATNLPPRLRADRERNLGGQVNHAGLSPLLSQPALLDTCTLSTPVDMGHLRTESQVHVPVPLRSTSPFASHSSGSGSPPMSCASSQYAPSSSPLSTSPPSPAQSDLKGRREGEGVGVVSPLRSPIPLLDEPTSLAVAIPVPEDHAMDAFGKEKGPTTPVPVRTTPSPAPPAPVGLVPAPELPVEARSVEAVAFAETKHVAESFGAPHTQMNNLPEDVAGEVKESTYVSPPEVLVTEGSPIVERTSETTIETPGEAVISTIAEQTRASSAGS</sequence>
<feature type="region of interest" description="Disordered" evidence="11">
    <location>
        <begin position="878"/>
        <end position="925"/>
    </location>
</feature>
<feature type="region of interest" description="Disordered" evidence="11">
    <location>
        <begin position="387"/>
        <end position="458"/>
    </location>
</feature>
<feature type="compositionally biased region" description="Low complexity" evidence="11">
    <location>
        <begin position="629"/>
        <end position="646"/>
    </location>
</feature>
<keyword evidence="15" id="KW-1185">Reference proteome</keyword>
<feature type="region of interest" description="Disordered" evidence="11">
    <location>
        <begin position="1065"/>
        <end position="1094"/>
    </location>
</feature>
<dbReference type="InterPro" id="IPR054708">
    <property type="entry name" value="MTPAP-like_central"/>
</dbReference>
<dbReference type="STRING" id="1077348.A0A2G8RWQ3"/>
<evidence type="ECO:0000256" key="8">
    <source>
        <dbReference type="ARBA" id="ARBA00022723"/>
    </source>
</evidence>
<evidence type="ECO:0000313" key="15">
    <source>
        <dbReference type="Proteomes" id="UP000230002"/>
    </source>
</evidence>
<keyword evidence="7" id="KW-0808">Transferase</keyword>
<accession>A0A2G8RWQ3</accession>
<feature type="compositionally biased region" description="Low complexity" evidence="11">
    <location>
        <begin position="1074"/>
        <end position="1084"/>
    </location>
</feature>
<evidence type="ECO:0000256" key="2">
    <source>
        <dbReference type="ARBA" id="ARBA00001946"/>
    </source>
</evidence>
<feature type="compositionally biased region" description="Low complexity" evidence="11">
    <location>
        <begin position="441"/>
        <end position="458"/>
    </location>
</feature>
<keyword evidence="9" id="KW-0460">Magnesium</keyword>
<comment type="cofactor">
    <cofactor evidence="1">
        <name>Mn(2+)</name>
        <dbReference type="ChEBI" id="CHEBI:29035"/>
    </cofactor>
</comment>
<evidence type="ECO:0000256" key="11">
    <source>
        <dbReference type="SAM" id="MobiDB-lite"/>
    </source>
</evidence>
<evidence type="ECO:0000256" key="6">
    <source>
        <dbReference type="ARBA" id="ARBA00022490"/>
    </source>
</evidence>
<evidence type="ECO:0000256" key="5">
    <source>
        <dbReference type="ARBA" id="ARBA00012388"/>
    </source>
</evidence>
<reference evidence="14 15" key="1">
    <citation type="journal article" date="2015" name="Sci. Rep.">
        <title>Chromosome-level genome map provides insights into diverse defense mechanisms in the medicinal fungus Ganoderma sinense.</title>
        <authorList>
            <person name="Zhu Y."/>
            <person name="Xu J."/>
            <person name="Sun C."/>
            <person name="Zhou S."/>
            <person name="Xu H."/>
            <person name="Nelson D.R."/>
            <person name="Qian J."/>
            <person name="Song J."/>
            <person name="Luo H."/>
            <person name="Xiang L."/>
            <person name="Li Y."/>
            <person name="Xu Z."/>
            <person name="Ji A."/>
            <person name="Wang L."/>
            <person name="Lu S."/>
            <person name="Hayward A."/>
            <person name="Sun W."/>
            <person name="Li X."/>
            <person name="Schwartz D.C."/>
            <person name="Wang Y."/>
            <person name="Chen S."/>
        </authorList>
    </citation>
    <scope>NUCLEOTIDE SEQUENCE [LARGE SCALE GENOMIC DNA]</scope>
    <source>
        <strain evidence="14 15">ZZ0214-1</strain>
    </source>
</reference>
<dbReference type="SUPFAM" id="SSF81631">
    <property type="entry name" value="PAP/OAS1 substrate-binding domain"/>
    <property type="match status" value="1"/>
</dbReference>
<comment type="caution">
    <text evidence="14">The sequence shown here is derived from an EMBL/GenBank/DDBJ whole genome shotgun (WGS) entry which is preliminary data.</text>
</comment>
<feature type="region of interest" description="Disordered" evidence="11">
    <location>
        <begin position="626"/>
        <end position="677"/>
    </location>
</feature>
<feature type="compositionally biased region" description="Low complexity" evidence="11">
    <location>
        <begin position="768"/>
        <end position="785"/>
    </location>
</feature>
<evidence type="ECO:0000256" key="3">
    <source>
        <dbReference type="ARBA" id="ARBA00004496"/>
    </source>
</evidence>
<dbReference type="EMBL" id="AYKW01000045">
    <property type="protein sequence ID" value="PIL25914.1"/>
    <property type="molecule type" value="Genomic_DNA"/>
</dbReference>
<evidence type="ECO:0000256" key="10">
    <source>
        <dbReference type="SAM" id="Coils"/>
    </source>
</evidence>
<feature type="region of interest" description="Disordered" evidence="11">
    <location>
        <begin position="1171"/>
        <end position="1190"/>
    </location>
</feature>
<dbReference type="OrthoDB" id="407432at2759"/>
<feature type="region of interest" description="Disordered" evidence="11">
    <location>
        <begin position="1"/>
        <end position="29"/>
    </location>
</feature>
<dbReference type="Gene3D" id="3.30.460.10">
    <property type="entry name" value="Beta Polymerase, domain 2"/>
    <property type="match status" value="1"/>
</dbReference>
<feature type="compositionally biased region" description="Polar residues" evidence="11">
    <location>
        <begin position="1"/>
        <end position="27"/>
    </location>
</feature>
<feature type="region of interest" description="Disordered" evidence="11">
    <location>
        <begin position="743"/>
        <end position="858"/>
    </location>
</feature>
<evidence type="ECO:0000256" key="9">
    <source>
        <dbReference type="ARBA" id="ARBA00022842"/>
    </source>
</evidence>
<evidence type="ECO:0000256" key="7">
    <source>
        <dbReference type="ARBA" id="ARBA00022679"/>
    </source>
</evidence>
<evidence type="ECO:0000256" key="1">
    <source>
        <dbReference type="ARBA" id="ARBA00001936"/>
    </source>
</evidence>
<feature type="compositionally biased region" description="Polar residues" evidence="11">
    <location>
        <begin position="414"/>
        <end position="423"/>
    </location>
</feature>
<keyword evidence="6" id="KW-0963">Cytoplasm</keyword>
<name>A0A2G8RWQ3_9APHY</name>
<feature type="compositionally biased region" description="Low complexity" evidence="11">
    <location>
        <begin position="983"/>
        <end position="1014"/>
    </location>
</feature>
<comment type="cofactor">
    <cofactor evidence="2">
        <name>Mg(2+)</name>
        <dbReference type="ChEBI" id="CHEBI:18420"/>
    </cofactor>
</comment>
<dbReference type="GO" id="GO:1990817">
    <property type="term" value="F:poly(A) RNA polymerase activity"/>
    <property type="evidence" value="ECO:0007669"/>
    <property type="project" value="UniProtKB-EC"/>
</dbReference>
<gene>
    <name evidence="14" type="ORF">GSI_11667</name>
</gene>
<dbReference type="Proteomes" id="UP000230002">
    <property type="component" value="Unassembled WGS sequence"/>
</dbReference>
<dbReference type="PANTHER" id="PTHR12271">
    <property type="entry name" value="POLY A POLYMERASE CID PAP -RELATED"/>
    <property type="match status" value="1"/>
</dbReference>
<dbReference type="Pfam" id="PF03828">
    <property type="entry name" value="PAP_assoc"/>
    <property type="match status" value="1"/>
</dbReference>
<dbReference type="PANTHER" id="PTHR12271:SF40">
    <property type="entry name" value="POLY(A) RNA POLYMERASE GLD2"/>
    <property type="match status" value="1"/>
</dbReference>
<dbReference type="InterPro" id="IPR043519">
    <property type="entry name" value="NT_sf"/>
</dbReference>
<comment type="subcellular location">
    <subcellularLocation>
        <location evidence="3">Cytoplasm</location>
    </subcellularLocation>
</comment>
<dbReference type="SUPFAM" id="SSF81301">
    <property type="entry name" value="Nucleotidyltransferase"/>
    <property type="match status" value="1"/>
</dbReference>
<feature type="compositionally biased region" description="Pro residues" evidence="11">
    <location>
        <begin position="898"/>
        <end position="909"/>
    </location>
</feature>
<proteinExistence type="inferred from homology"/>
<dbReference type="InterPro" id="IPR002058">
    <property type="entry name" value="PAP_assoc"/>
</dbReference>
<evidence type="ECO:0000259" key="12">
    <source>
        <dbReference type="Pfam" id="PF03828"/>
    </source>
</evidence>
<feature type="compositionally biased region" description="Polar residues" evidence="11">
    <location>
        <begin position="1179"/>
        <end position="1190"/>
    </location>
</feature>
<dbReference type="GO" id="GO:0031123">
    <property type="term" value="P:RNA 3'-end processing"/>
    <property type="evidence" value="ECO:0007669"/>
    <property type="project" value="TreeGrafter"/>
</dbReference>
<keyword evidence="8" id="KW-0479">Metal-binding</keyword>
<dbReference type="GO" id="GO:0046872">
    <property type="term" value="F:metal ion binding"/>
    <property type="evidence" value="ECO:0007669"/>
    <property type="project" value="UniProtKB-KW"/>
</dbReference>
<keyword evidence="10" id="KW-0175">Coiled coil</keyword>
<evidence type="ECO:0000313" key="14">
    <source>
        <dbReference type="EMBL" id="PIL25914.1"/>
    </source>
</evidence>
<dbReference type="GO" id="GO:0010605">
    <property type="term" value="P:negative regulation of macromolecule metabolic process"/>
    <property type="evidence" value="ECO:0007669"/>
    <property type="project" value="UniProtKB-ARBA"/>
</dbReference>
<organism evidence="14 15">
    <name type="scientific">Ganoderma sinense ZZ0214-1</name>
    <dbReference type="NCBI Taxonomy" id="1077348"/>
    <lineage>
        <taxon>Eukaryota</taxon>
        <taxon>Fungi</taxon>
        <taxon>Dikarya</taxon>
        <taxon>Basidiomycota</taxon>
        <taxon>Agaricomycotina</taxon>
        <taxon>Agaricomycetes</taxon>
        <taxon>Polyporales</taxon>
        <taxon>Polyporaceae</taxon>
        <taxon>Ganoderma</taxon>
    </lineage>
</organism>
<dbReference type="GO" id="GO:0005737">
    <property type="term" value="C:cytoplasm"/>
    <property type="evidence" value="ECO:0007669"/>
    <property type="project" value="UniProtKB-SubCell"/>
</dbReference>